<dbReference type="EMBL" id="BARS01054552">
    <property type="protein sequence ID" value="GAG49766.1"/>
    <property type="molecule type" value="Genomic_DNA"/>
</dbReference>
<evidence type="ECO:0000313" key="2">
    <source>
        <dbReference type="EMBL" id="GAG49766.1"/>
    </source>
</evidence>
<name>X0ZNI9_9ZZZZ</name>
<dbReference type="InterPro" id="IPR029044">
    <property type="entry name" value="Nucleotide-diphossugar_trans"/>
</dbReference>
<evidence type="ECO:0000259" key="1">
    <source>
        <dbReference type="Pfam" id="PF00535"/>
    </source>
</evidence>
<gene>
    <name evidence="2" type="ORF">S01H1_80739</name>
</gene>
<dbReference type="Pfam" id="PF00535">
    <property type="entry name" value="Glycos_transf_2"/>
    <property type="match status" value="1"/>
</dbReference>
<feature type="domain" description="Glycosyltransferase 2-like" evidence="1">
    <location>
        <begin position="44"/>
        <end position="85"/>
    </location>
</feature>
<sequence length="97" mass="10813">MELSVLIPWRSAEPERDVIFNWVTARYHKLMPGIEVVTADSSGEHFNRGQARNRAFEESSGDILLIADADTIFDVGQIKAGAERIIGGAPWVIPYGW</sequence>
<dbReference type="SUPFAM" id="SSF53448">
    <property type="entry name" value="Nucleotide-diphospho-sugar transferases"/>
    <property type="match status" value="1"/>
</dbReference>
<feature type="non-terminal residue" evidence="2">
    <location>
        <position position="97"/>
    </location>
</feature>
<reference evidence="2" key="1">
    <citation type="journal article" date="2014" name="Front. Microbiol.">
        <title>High frequency of phylogenetically diverse reductive dehalogenase-homologous genes in deep subseafloor sedimentary metagenomes.</title>
        <authorList>
            <person name="Kawai M."/>
            <person name="Futagami T."/>
            <person name="Toyoda A."/>
            <person name="Takaki Y."/>
            <person name="Nishi S."/>
            <person name="Hori S."/>
            <person name="Arai W."/>
            <person name="Tsubouchi T."/>
            <person name="Morono Y."/>
            <person name="Uchiyama I."/>
            <person name="Ito T."/>
            <person name="Fujiyama A."/>
            <person name="Inagaki F."/>
            <person name="Takami H."/>
        </authorList>
    </citation>
    <scope>NUCLEOTIDE SEQUENCE</scope>
    <source>
        <strain evidence="2">Expedition CK06-06</strain>
    </source>
</reference>
<proteinExistence type="predicted"/>
<dbReference type="InterPro" id="IPR001173">
    <property type="entry name" value="Glyco_trans_2-like"/>
</dbReference>
<protein>
    <recommendedName>
        <fullName evidence="1">Glycosyltransferase 2-like domain-containing protein</fullName>
    </recommendedName>
</protein>
<comment type="caution">
    <text evidence="2">The sequence shown here is derived from an EMBL/GenBank/DDBJ whole genome shotgun (WGS) entry which is preliminary data.</text>
</comment>
<dbReference type="AlphaFoldDB" id="X0ZNI9"/>
<dbReference type="Gene3D" id="3.90.550.10">
    <property type="entry name" value="Spore Coat Polysaccharide Biosynthesis Protein SpsA, Chain A"/>
    <property type="match status" value="1"/>
</dbReference>
<organism evidence="2">
    <name type="scientific">marine sediment metagenome</name>
    <dbReference type="NCBI Taxonomy" id="412755"/>
    <lineage>
        <taxon>unclassified sequences</taxon>
        <taxon>metagenomes</taxon>
        <taxon>ecological metagenomes</taxon>
    </lineage>
</organism>
<dbReference type="CDD" id="cd00761">
    <property type="entry name" value="Glyco_tranf_GTA_type"/>
    <property type="match status" value="1"/>
</dbReference>
<accession>X0ZNI9</accession>